<evidence type="ECO:0000256" key="1">
    <source>
        <dbReference type="ARBA" id="ARBA00022723"/>
    </source>
</evidence>
<dbReference type="SUPFAM" id="SSF90229">
    <property type="entry name" value="CCCH zinc finger"/>
    <property type="match status" value="2"/>
</dbReference>
<name>A0A5A7PNG8_STRAF</name>
<feature type="zinc finger region" description="C3H1-type" evidence="4">
    <location>
        <begin position="212"/>
        <end position="239"/>
    </location>
</feature>
<evidence type="ECO:0000256" key="3">
    <source>
        <dbReference type="ARBA" id="ARBA00022833"/>
    </source>
</evidence>
<dbReference type="PANTHER" id="PTHR36886:SF8">
    <property type="entry name" value="ZINC FINGER CCCH DOMAIN-CONTAINING PROTEIN 38"/>
    <property type="match status" value="1"/>
</dbReference>
<dbReference type="Gene3D" id="4.10.1000.10">
    <property type="entry name" value="Zinc finger, CCCH-type"/>
    <property type="match status" value="1"/>
</dbReference>
<comment type="caution">
    <text evidence="7">The sequence shown here is derived from an EMBL/GenBank/DDBJ whole genome shotgun (WGS) entry which is preliminary data.</text>
</comment>
<feature type="compositionally biased region" description="Basic and acidic residues" evidence="5">
    <location>
        <begin position="84"/>
        <end position="103"/>
    </location>
</feature>
<organism evidence="7 8">
    <name type="scientific">Striga asiatica</name>
    <name type="common">Asiatic witchweed</name>
    <name type="synonym">Buchnera asiatica</name>
    <dbReference type="NCBI Taxonomy" id="4170"/>
    <lineage>
        <taxon>Eukaryota</taxon>
        <taxon>Viridiplantae</taxon>
        <taxon>Streptophyta</taxon>
        <taxon>Embryophyta</taxon>
        <taxon>Tracheophyta</taxon>
        <taxon>Spermatophyta</taxon>
        <taxon>Magnoliopsida</taxon>
        <taxon>eudicotyledons</taxon>
        <taxon>Gunneridae</taxon>
        <taxon>Pentapetalae</taxon>
        <taxon>asterids</taxon>
        <taxon>lamiids</taxon>
        <taxon>Lamiales</taxon>
        <taxon>Orobanchaceae</taxon>
        <taxon>Buchnereae</taxon>
        <taxon>Striga</taxon>
    </lineage>
</organism>
<feature type="region of interest" description="Disordered" evidence="5">
    <location>
        <begin position="238"/>
        <end position="258"/>
    </location>
</feature>
<dbReference type="Gene3D" id="3.30.1370.210">
    <property type="match status" value="1"/>
</dbReference>
<dbReference type="AlphaFoldDB" id="A0A5A7PNG8"/>
<dbReference type="InterPro" id="IPR052650">
    <property type="entry name" value="Zinc_finger_CCCH"/>
</dbReference>
<feature type="compositionally biased region" description="Polar residues" evidence="5">
    <location>
        <begin position="238"/>
        <end position="256"/>
    </location>
</feature>
<evidence type="ECO:0000256" key="2">
    <source>
        <dbReference type="ARBA" id="ARBA00022771"/>
    </source>
</evidence>
<feature type="domain" description="C3H1-type" evidence="6">
    <location>
        <begin position="212"/>
        <end position="239"/>
    </location>
</feature>
<sequence>MGERRKRKSMWPMEDENRQFSHPGDHNSWASKERHSINNRGRDHVFRGSREFMEPKSRDRPGRSSRELNEENRYYPNISPGFDGIERRKYKHYPEDDRSDFHRYPRKDRSRSRSRSRSPRGRARSGSPRQDYKNQSHKWSDQRSEPDRQFQICRDFSAGRCRKGSQCRFDHSRNTSRGHTSKDSYSKFAGSDLRDDVPSHYHGDGEHFWKKSRNAVPCRDFMKGLCKWGDSCRFSHQPVSNDTADTGNPGDNSNSRYDTRLCPRVENEEASWRTRELGDIGMTGSIDKENMSNKQENASVLHGFPQQTEVENVSVEEQHTLLDHEIVENGVTTSFRSDVLDEVKNSSNPIHPFPFPGQNQSSEHLLVPGQLPVSNATDVWQNMLSGGLDALETQAEAHLDLHSQVPNHQPKTQSGVNLDLRSQVPNHQLGTQSGAHLDLDSRVNQHPEIPGAHLDLHSQVKDHSLETQSEAHLDLQSQIPNHQRAVQILTGLLESKVTIPGFPHDPITTVEKDTVASEHGICTEQYNQMQVKQSSPLSTIVKGLDNPEVDDSENSKHKQEAPLVNLGADEGYKAVDEENKGVENEKKAEVKVASKDEKAMRLFKNGLIEFVKDILKPTWKEGRLSREVHKTIVKKVIDKVTSTVQPDHIPKTQDKVDQYLSFSKPKIVKLVQAYVERSQKTDP</sequence>
<gene>
    <name evidence="7" type="ORF">STAS_10220</name>
</gene>
<dbReference type="GO" id="GO:0008270">
    <property type="term" value="F:zinc ion binding"/>
    <property type="evidence" value="ECO:0007669"/>
    <property type="project" value="UniProtKB-KW"/>
</dbReference>
<feature type="region of interest" description="Disordered" evidence="5">
    <location>
        <begin position="1"/>
        <end position="146"/>
    </location>
</feature>
<dbReference type="Proteomes" id="UP000325081">
    <property type="component" value="Unassembled WGS sequence"/>
</dbReference>
<evidence type="ECO:0000313" key="8">
    <source>
        <dbReference type="Proteomes" id="UP000325081"/>
    </source>
</evidence>
<dbReference type="Pfam" id="PF00642">
    <property type="entry name" value="zf-CCCH"/>
    <property type="match status" value="1"/>
</dbReference>
<dbReference type="PROSITE" id="PS50103">
    <property type="entry name" value="ZF_C3H1"/>
    <property type="match status" value="2"/>
</dbReference>
<feature type="domain" description="C3H1-type" evidence="6">
    <location>
        <begin position="147"/>
        <end position="174"/>
    </location>
</feature>
<proteinExistence type="predicted"/>
<feature type="compositionally biased region" description="Basic residues" evidence="5">
    <location>
        <begin position="104"/>
        <end position="123"/>
    </location>
</feature>
<feature type="compositionally biased region" description="Basic and acidic residues" evidence="5">
    <location>
        <begin position="130"/>
        <end position="146"/>
    </location>
</feature>
<dbReference type="SMART" id="SM00356">
    <property type="entry name" value="ZnF_C3H1"/>
    <property type="match status" value="2"/>
</dbReference>
<dbReference type="InterPro" id="IPR000571">
    <property type="entry name" value="Znf_CCCH"/>
</dbReference>
<dbReference type="EMBL" id="BKCP01004849">
    <property type="protein sequence ID" value="GER34032.1"/>
    <property type="molecule type" value="Genomic_DNA"/>
</dbReference>
<reference evidence="8" key="1">
    <citation type="journal article" date="2019" name="Curr. Biol.">
        <title>Genome Sequence of Striga asiatica Provides Insight into the Evolution of Plant Parasitism.</title>
        <authorList>
            <person name="Yoshida S."/>
            <person name="Kim S."/>
            <person name="Wafula E.K."/>
            <person name="Tanskanen J."/>
            <person name="Kim Y.M."/>
            <person name="Honaas L."/>
            <person name="Yang Z."/>
            <person name="Spallek T."/>
            <person name="Conn C.E."/>
            <person name="Ichihashi Y."/>
            <person name="Cheong K."/>
            <person name="Cui S."/>
            <person name="Der J.P."/>
            <person name="Gundlach H."/>
            <person name="Jiao Y."/>
            <person name="Hori C."/>
            <person name="Ishida J.K."/>
            <person name="Kasahara H."/>
            <person name="Kiba T."/>
            <person name="Kim M.S."/>
            <person name="Koo N."/>
            <person name="Laohavisit A."/>
            <person name="Lee Y.H."/>
            <person name="Lumba S."/>
            <person name="McCourt P."/>
            <person name="Mortimer J.C."/>
            <person name="Mutuku J.M."/>
            <person name="Nomura T."/>
            <person name="Sasaki-Sekimoto Y."/>
            <person name="Seto Y."/>
            <person name="Wang Y."/>
            <person name="Wakatake T."/>
            <person name="Sakakibara H."/>
            <person name="Demura T."/>
            <person name="Yamaguchi S."/>
            <person name="Yoneyama K."/>
            <person name="Manabe R.I."/>
            <person name="Nelson D.C."/>
            <person name="Schulman A.H."/>
            <person name="Timko M.P."/>
            <person name="dePamphilis C.W."/>
            <person name="Choi D."/>
            <person name="Shirasu K."/>
        </authorList>
    </citation>
    <scope>NUCLEOTIDE SEQUENCE [LARGE SCALE GENOMIC DNA]</scope>
    <source>
        <strain evidence="8">cv. UVA1</strain>
    </source>
</reference>
<protein>
    <submittedName>
        <fullName evidence="7">Zinc finger CCCH domain-containing protein</fullName>
    </submittedName>
</protein>
<keyword evidence="3 4" id="KW-0862">Zinc</keyword>
<feature type="region of interest" description="Disordered" evidence="5">
    <location>
        <begin position="164"/>
        <end position="190"/>
    </location>
</feature>
<evidence type="ECO:0000259" key="6">
    <source>
        <dbReference type="PROSITE" id="PS50103"/>
    </source>
</evidence>
<dbReference type="OrthoDB" id="411372at2759"/>
<feature type="zinc finger region" description="C3H1-type" evidence="4">
    <location>
        <begin position="147"/>
        <end position="174"/>
    </location>
</feature>
<evidence type="ECO:0000256" key="5">
    <source>
        <dbReference type="SAM" id="MobiDB-lite"/>
    </source>
</evidence>
<keyword evidence="2 4" id="KW-0863">Zinc-finger</keyword>
<dbReference type="PANTHER" id="PTHR36886">
    <property type="entry name" value="PROTEIN FRIGIDA-ESSENTIAL 1"/>
    <property type="match status" value="1"/>
</dbReference>
<dbReference type="InterPro" id="IPR036855">
    <property type="entry name" value="Znf_CCCH_sf"/>
</dbReference>
<accession>A0A5A7PNG8</accession>
<dbReference type="InterPro" id="IPR041367">
    <property type="entry name" value="Znf-CCCH_4"/>
</dbReference>
<evidence type="ECO:0000256" key="4">
    <source>
        <dbReference type="PROSITE-ProRule" id="PRU00723"/>
    </source>
</evidence>
<feature type="compositionally biased region" description="Basic and acidic residues" evidence="5">
    <location>
        <begin position="15"/>
        <end position="73"/>
    </location>
</feature>
<dbReference type="Pfam" id="PF18044">
    <property type="entry name" value="zf-CCCH_4"/>
    <property type="match status" value="1"/>
</dbReference>
<keyword evidence="1 4" id="KW-0479">Metal-binding</keyword>
<evidence type="ECO:0000313" key="7">
    <source>
        <dbReference type="EMBL" id="GER34032.1"/>
    </source>
</evidence>
<keyword evidence="8" id="KW-1185">Reference proteome</keyword>